<feature type="transmembrane region" description="Helical" evidence="1">
    <location>
        <begin position="101"/>
        <end position="125"/>
    </location>
</feature>
<organism evidence="2 3">
    <name type="scientific">Paraburkholderia youngii</name>
    <dbReference type="NCBI Taxonomy" id="2782701"/>
    <lineage>
        <taxon>Bacteria</taxon>
        <taxon>Pseudomonadati</taxon>
        <taxon>Pseudomonadota</taxon>
        <taxon>Betaproteobacteria</taxon>
        <taxon>Burkholderiales</taxon>
        <taxon>Burkholderiaceae</taxon>
        <taxon>Paraburkholderia</taxon>
    </lineage>
</organism>
<sequence>MMQPVQSYIRAQGAACAVINAVLNPAITWLGNRRMAFVPLFGDSGIIIDIAVTSIVLSLLVSLFVTPAARGEFRAGRLTGSDTVFAESGVLAHLPSKAWSFGLVIGIVAAAVITALMSATFLLLGSAGLSFAGFVILKAVYTAALGFVVTRWVILRQLLYCRANSAHNG</sequence>
<name>A0A7W8P6N2_9BURK</name>
<feature type="transmembrane region" description="Helical" evidence="1">
    <location>
        <begin position="131"/>
        <end position="154"/>
    </location>
</feature>
<dbReference type="AlphaFoldDB" id="A0A7W8P6N2"/>
<reference evidence="2 3" key="1">
    <citation type="submission" date="2020-08" db="EMBL/GenBank/DDBJ databases">
        <title>Genomic Encyclopedia of Type Strains, Phase IV (KMG-V): Genome sequencing to study the core and pangenomes of soil and plant-associated prokaryotes.</title>
        <authorList>
            <person name="Whitman W."/>
        </authorList>
    </citation>
    <scope>NUCLEOTIDE SEQUENCE [LARGE SCALE GENOMIC DNA]</scope>
    <source>
        <strain evidence="2 3">JPY162</strain>
    </source>
</reference>
<feature type="transmembrane region" description="Helical" evidence="1">
    <location>
        <begin position="44"/>
        <end position="65"/>
    </location>
</feature>
<keyword evidence="1" id="KW-1133">Transmembrane helix</keyword>
<feature type="transmembrane region" description="Helical" evidence="1">
    <location>
        <begin position="12"/>
        <end position="32"/>
    </location>
</feature>
<comment type="caution">
    <text evidence="2">The sequence shown here is derived from an EMBL/GenBank/DDBJ whole genome shotgun (WGS) entry which is preliminary data.</text>
</comment>
<proteinExistence type="predicted"/>
<accession>A0A7W8P6N2</accession>
<dbReference type="RefSeq" id="WP_184226943.1">
    <property type="nucleotide sequence ID" value="NZ_JACHDE010000007.1"/>
</dbReference>
<dbReference type="Proteomes" id="UP000592820">
    <property type="component" value="Unassembled WGS sequence"/>
</dbReference>
<keyword evidence="1" id="KW-0472">Membrane</keyword>
<evidence type="ECO:0000313" key="3">
    <source>
        <dbReference type="Proteomes" id="UP000592820"/>
    </source>
</evidence>
<evidence type="ECO:0000256" key="1">
    <source>
        <dbReference type="SAM" id="Phobius"/>
    </source>
</evidence>
<keyword evidence="1" id="KW-0812">Transmembrane</keyword>
<dbReference type="EMBL" id="JACHDE010000007">
    <property type="protein sequence ID" value="MBB5402032.1"/>
    <property type="molecule type" value="Genomic_DNA"/>
</dbReference>
<gene>
    <name evidence="2" type="ORF">HDG41_004118</name>
</gene>
<evidence type="ECO:0000313" key="2">
    <source>
        <dbReference type="EMBL" id="MBB5402032.1"/>
    </source>
</evidence>
<protein>
    <submittedName>
        <fullName evidence="2">Multidrug efflux pump subunit AcrB</fullName>
    </submittedName>
</protein>